<feature type="region of interest" description="Disordered" evidence="1">
    <location>
        <begin position="1"/>
        <end position="20"/>
    </location>
</feature>
<reference evidence="2 3" key="1">
    <citation type="journal article" date="2017" name="Int. J. Syst. Evol. Microbiol.">
        <title>Ramlibacter monticola sp. nov., isolated from forest soil.</title>
        <authorList>
            <person name="Chaudhary D.K."/>
            <person name="Kim J."/>
        </authorList>
    </citation>
    <scope>NUCLEOTIDE SEQUENCE [LARGE SCALE GENOMIC DNA]</scope>
    <source>
        <strain evidence="2 3">KACC 19175</strain>
    </source>
</reference>
<dbReference type="Proteomes" id="UP000599109">
    <property type="component" value="Unassembled WGS sequence"/>
</dbReference>
<dbReference type="AlphaFoldDB" id="A0A936Z0I2"/>
<organism evidence="2 3">
    <name type="scientific">Ramlibacter monticola</name>
    <dbReference type="NCBI Taxonomy" id="1926872"/>
    <lineage>
        <taxon>Bacteria</taxon>
        <taxon>Pseudomonadati</taxon>
        <taxon>Pseudomonadota</taxon>
        <taxon>Betaproteobacteria</taxon>
        <taxon>Burkholderiales</taxon>
        <taxon>Comamonadaceae</taxon>
        <taxon>Ramlibacter</taxon>
    </lineage>
</organism>
<protein>
    <submittedName>
        <fullName evidence="2">Uncharacterized protein</fullName>
    </submittedName>
</protein>
<gene>
    <name evidence="2" type="ORF">JJ685_09190</name>
</gene>
<evidence type="ECO:0000256" key="1">
    <source>
        <dbReference type="SAM" id="MobiDB-lite"/>
    </source>
</evidence>
<keyword evidence="3" id="KW-1185">Reference proteome</keyword>
<evidence type="ECO:0000313" key="3">
    <source>
        <dbReference type="Proteomes" id="UP000599109"/>
    </source>
</evidence>
<comment type="caution">
    <text evidence="2">The sequence shown here is derived from an EMBL/GenBank/DDBJ whole genome shotgun (WGS) entry which is preliminary data.</text>
</comment>
<proteinExistence type="predicted"/>
<dbReference type="RefSeq" id="WP_201673952.1">
    <property type="nucleotide sequence ID" value="NZ_JAEQNE010000002.1"/>
</dbReference>
<name>A0A936Z0I2_9BURK</name>
<sequence length="87" mass="9522">MKDAAMQSLPNAPQSAAVASAESDALAIQALEDRAEQRFVALRAELATRGQAEEATRSPEFREWMAARVQTDEAWGRWAMAMDALQA</sequence>
<accession>A0A936Z0I2</accession>
<evidence type="ECO:0000313" key="2">
    <source>
        <dbReference type="EMBL" id="MBL0391312.1"/>
    </source>
</evidence>
<dbReference type="EMBL" id="JAEQNE010000002">
    <property type="protein sequence ID" value="MBL0391312.1"/>
    <property type="molecule type" value="Genomic_DNA"/>
</dbReference>